<dbReference type="PANTHER" id="PTHR14428:SF5">
    <property type="entry name" value="NUCLEOLAR COMPLEX PROTEIN 3 HOMOLOG"/>
    <property type="match status" value="1"/>
</dbReference>
<comment type="similarity">
    <text evidence="2">Belongs to the CBF/MAK21 family.</text>
</comment>
<dbReference type="InterPro" id="IPR011501">
    <property type="entry name" value="Noc3_N"/>
</dbReference>
<evidence type="ECO:0000256" key="7">
    <source>
        <dbReference type="SAM" id="Coils"/>
    </source>
</evidence>
<dbReference type="GO" id="GO:0005730">
    <property type="term" value="C:nucleolus"/>
    <property type="evidence" value="ECO:0007669"/>
    <property type="project" value="UniProtKB-SubCell"/>
</dbReference>
<reference evidence="12" key="1">
    <citation type="submission" date="2022-11" db="UniProtKB">
        <authorList>
            <consortium name="WormBaseParasite"/>
        </authorList>
    </citation>
    <scope>IDENTIFICATION</scope>
</reference>
<dbReference type="PANTHER" id="PTHR14428">
    <property type="entry name" value="NUCLEOLAR COMPLEX PROTEIN 3"/>
    <property type="match status" value="1"/>
</dbReference>
<dbReference type="InterPro" id="IPR005612">
    <property type="entry name" value="CCAAT-binding_factor"/>
</dbReference>
<evidence type="ECO:0000256" key="4">
    <source>
        <dbReference type="ARBA" id="ARBA00023242"/>
    </source>
</evidence>
<dbReference type="AlphaFoldDB" id="A0A914DM05"/>
<dbReference type="InterPro" id="IPR016903">
    <property type="entry name" value="Nucleolar_cplx-assoc_3"/>
</dbReference>
<feature type="compositionally biased region" description="Acidic residues" evidence="8">
    <location>
        <begin position="156"/>
        <end position="165"/>
    </location>
</feature>
<name>A0A914DM05_9BILA</name>
<evidence type="ECO:0000256" key="1">
    <source>
        <dbReference type="ARBA" id="ARBA00004604"/>
    </source>
</evidence>
<keyword evidence="4" id="KW-0539">Nucleus</keyword>
<evidence type="ECO:0000259" key="10">
    <source>
        <dbReference type="Pfam" id="PF07540"/>
    </source>
</evidence>
<protein>
    <recommendedName>
        <fullName evidence="6">NOC3-like protein</fullName>
    </recommendedName>
    <alternativeName>
        <fullName evidence="5">Nucleolar complex-associated protein 3-like protein</fullName>
    </alternativeName>
</protein>
<sequence length="770" mass="88429">MLKKNPVVINKQKRKATRKLLKSKKKGKLNSKAIEKFETIKSKRTDGSRKRFRNLDDDFLDYRQKKLEEEGDFEEENISDEEEISLTDMLDGDIDFENSAFFKKRRKLVENIKDDETEHLRKFKSQVGEDEAEMLPIKLRTGELVRLKKKVEPMVENELEEEEDDKSGAKTKVDEEDFSNLSASELLAKRRELLEEIRGKIASAAHALTINPHENIIRLRELYKFSAGEQVHSIIREPVQKLATASLVQVFVDIVPGYHIRPLTDVEKDQKMKKETKKLIDYEQILLRYYLKFLQLLEKNSMKIAKRDHKRFDESTFTHKMAMISAKCLCRLLTSAPHFNYATNIVTFLSRLALSNFKPLVSEVCAALAEMFKNDTLFKISLHAVKTIASLVNKKKCYVSPELIATFLSLKIREVDRGEKKSKTDALKSKKFKLQKERKSKSAKKYEKQLKKLEVDLKEAEAAESLSTRLKYGTETLKHVFATYFRVIKRMPSTNLLEPVLAGLSKFAHLINVEFFDDLISSLGDLVDQQHLKVVDSLHCVKTVFVILSGEGQALNIDPFKFYKSLYSRITAIPFQKDIDTQLHEVQLVIECLDFMLNKRKKLVSLVRVAAFIKRLLSIGFFLPTKAAVAILAGIRSYFITHPRLNVLVEEDSEAVANGIYNPDLNDPDCSNALSSSIVEELTIYSKHPEKIASAYAQNILNKIPSSGNYRLNPQWSTILPQDWLSSNLVKENPSPYSERIFAYAMKHKQSLTSKNLSSTVQNWMLTVKK</sequence>
<feature type="region of interest" description="Disordered" evidence="8">
    <location>
        <begin position="156"/>
        <end position="175"/>
    </location>
</feature>
<proteinExistence type="inferred from homology"/>
<dbReference type="Pfam" id="PF07540">
    <property type="entry name" value="NOC3p"/>
    <property type="match status" value="1"/>
</dbReference>
<comment type="subcellular location">
    <subcellularLocation>
        <location evidence="1">Nucleus</location>
        <location evidence="1">Nucleolus</location>
    </subcellularLocation>
</comment>
<evidence type="ECO:0000313" key="12">
    <source>
        <dbReference type="WBParaSite" id="ACRNAN_scaffold293.g27472.t1"/>
    </source>
</evidence>
<organism evidence="11 12">
    <name type="scientific">Acrobeloides nanus</name>
    <dbReference type="NCBI Taxonomy" id="290746"/>
    <lineage>
        <taxon>Eukaryota</taxon>
        <taxon>Metazoa</taxon>
        <taxon>Ecdysozoa</taxon>
        <taxon>Nematoda</taxon>
        <taxon>Chromadorea</taxon>
        <taxon>Rhabditida</taxon>
        <taxon>Tylenchina</taxon>
        <taxon>Cephalobomorpha</taxon>
        <taxon>Cephaloboidea</taxon>
        <taxon>Cephalobidae</taxon>
        <taxon>Acrobeloides</taxon>
    </lineage>
</organism>
<evidence type="ECO:0000256" key="6">
    <source>
        <dbReference type="ARBA" id="ARBA00032937"/>
    </source>
</evidence>
<evidence type="ECO:0000256" key="3">
    <source>
        <dbReference type="ARBA" id="ARBA00023054"/>
    </source>
</evidence>
<keyword evidence="3 7" id="KW-0175">Coiled coil</keyword>
<evidence type="ECO:0000256" key="5">
    <source>
        <dbReference type="ARBA" id="ARBA00032701"/>
    </source>
</evidence>
<feature type="domain" description="Nucleolar complex-associated protein 3 N-terminal" evidence="10">
    <location>
        <begin position="198"/>
        <end position="293"/>
    </location>
</feature>
<feature type="domain" description="CCAAT-binding factor" evidence="9">
    <location>
        <begin position="537"/>
        <end position="688"/>
    </location>
</feature>
<evidence type="ECO:0000256" key="2">
    <source>
        <dbReference type="ARBA" id="ARBA00007797"/>
    </source>
</evidence>
<evidence type="ECO:0000313" key="11">
    <source>
        <dbReference type="Proteomes" id="UP000887540"/>
    </source>
</evidence>
<keyword evidence="11" id="KW-1185">Reference proteome</keyword>
<dbReference type="GO" id="GO:0006270">
    <property type="term" value="P:DNA replication initiation"/>
    <property type="evidence" value="ECO:0007669"/>
    <property type="project" value="TreeGrafter"/>
</dbReference>
<dbReference type="GO" id="GO:0003682">
    <property type="term" value="F:chromatin binding"/>
    <property type="evidence" value="ECO:0007669"/>
    <property type="project" value="TreeGrafter"/>
</dbReference>
<evidence type="ECO:0000259" key="9">
    <source>
        <dbReference type="Pfam" id="PF03914"/>
    </source>
</evidence>
<feature type="coiled-coil region" evidence="7">
    <location>
        <begin position="436"/>
        <end position="463"/>
    </location>
</feature>
<accession>A0A914DM05</accession>
<dbReference type="Proteomes" id="UP000887540">
    <property type="component" value="Unplaced"/>
</dbReference>
<dbReference type="Pfam" id="PF03914">
    <property type="entry name" value="CBF"/>
    <property type="match status" value="1"/>
</dbReference>
<dbReference type="WBParaSite" id="ACRNAN_scaffold293.g27472.t1">
    <property type="protein sequence ID" value="ACRNAN_scaffold293.g27472.t1"/>
    <property type="gene ID" value="ACRNAN_scaffold293.g27472"/>
</dbReference>
<evidence type="ECO:0000256" key="8">
    <source>
        <dbReference type="SAM" id="MobiDB-lite"/>
    </source>
</evidence>